<protein>
    <submittedName>
        <fullName evidence="4">Lysophospholipase</fullName>
    </submittedName>
</protein>
<name>A0A031JUE2_9SPHN</name>
<dbReference type="InterPro" id="IPR006311">
    <property type="entry name" value="TAT_signal"/>
</dbReference>
<dbReference type="EMBL" id="CP017076">
    <property type="protein sequence ID" value="AOR80105.1"/>
    <property type="molecule type" value="Genomic_DNA"/>
</dbReference>
<dbReference type="Pfam" id="PF12697">
    <property type="entry name" value="Abhydrolase_6"/>
    <property type="match status" value="1"/>
</dbReference>
<evidence type="ECO:0000313" key="6">
    <source>
        <dbReference type="Proteomes" id="UP000094626"/>
    </source>
</evidence>
<keyword evidence="1" id="KW-0732">Signal</keyword>
<keyword evidence="6" id="KW-1185">Reference proteome</keyword>
<keyword evidence="3" id="KW-0614">Plasmid</keyword>
<evidence type="ECO:0000259" key="2">
    <source>
        <dbReference type="Pfam" id="PF12697"/>
    </source>
</evidence>
<dbReference type="RefSeq" id="WP_036527181.1">
    <property type="nucleotide sequence ID" value="NZ_CP017076.1"/>
</dbReference>
<evidence type="ECO:0000313" key="3">
    <source>
        <dbReference type="EMBL" id="AOR80105.1"/>
    </source>
</evidence>
<reference evidence="4 5" key="1">
    <citation type="submission" date="2014-03" db="EMBL/GenBank/DDBJ databases">
        <title>Whole genome sequence of Novosphingobium resinovorum KF1.</title>
        <authorList>
            <person name="Gan H.M."/>
            <person name="Gan H.Y."/>
            <person name="Chew T.H."/>
            <person name="Savka M.A."/>
        </authorList>
    </citation>
    <scope>NUCLEOTIDE SEQUENCE [LARGE SCALE GENOMIC DNA]</scope>
    <source>
        <strain evidence="4 5">KF1</strain>
    </source>
</reference>
<feature type="domain" description="AB hydrolase-1" evidence="2">
    <location>
        <begin position="66"/>
        <end position="220"/>
    </location>
</feature>
<dbReference type="AlphaFoldDB" id="A0A031JUE2"/>
<organism evidence="4 5">
    <name type="scientific">Novosphingobium resinovorum</name>
    <dbReference type="NCBI Taxonomy" id="158500"/>
    <lineage>
        <taxon>Bacteria</taxon>
        <taxon>Pseudomonadati</taxon>
        <taxon>Pseudomonadota</taxon>
        <taxon>Alphaproteobacteria</taxon>
        <taxon>Sphingomonadales</taxon>
        <taxon>Sphingomonadaceae</taxon>
        <taxon>Novosphingobium</taxon>
    </lineage>
</organism>
<dbReference type="PATRIC" id="fig|158500.4.peg.3413"/>
<feature type="signal peptide" evidence="1">
    <location>
        <begin position="1"/>
        <end position="23"/>
    </location>
</feature>
<evidence type="ECO:0000313" key="4">
    <source>
        <dbReference type="EMBL" id="EZP80580.1"/>
    </source>
</evidence>
<evidence type="ECO:0000256" key="1">
    <source>
        <dbReference type="SAM" id="SignalP"/>
    </source>
</evidence>
<dbReference type="OrthoDB" id="7187654at2"/>
<gene>
    <name evidence="3" type="ORF">BES08_21940</name>
    <name evidence="4" type="ORF">BV97_03347</name>
</gene>
<dbReference type="Gene3D" id="3.40.50.1820">
    <property type="entry name" value="alpha/beta hydrolase"/>
    <property type="match status" value="1"/>
</dbReference>
<geneLocation type="plasmid" evidence="3 6">
    <name>pSA1</name>
</geneLocation>
<reference evidence="6" key="3">
    <citation type="journal article" date="2017" name="J. Biotechnol.">
        <title>Complete genome sequence of Novosphingobium resinovorum SA1, a versatile xenobiotic-degrading bacterium capable of utilizing sulfanilic acid.</title>
        <authorList>
            <person name="Hegedus B."/>
            <person name="Kos P.B."/>
            <person name="Balint B."/>
            <person name="Maroti G."/>
            <person name="Gan H.M."/>
            <person name="Perei K."/>
            <person name="Rakhely G."/>
        </authorList>
    </citation>
    <scope>NUCLEOTIDE SEQUENCE [LARGE SCALE GENOMIC DNA]</scope>
    <source>
        <strain evidence="6">SA1</strain>
    </source>
</reference>
<evidence type="ECO:0000313" key="5">
    <source>
        <dbReference type="Proteomes" id="UP000024329"/>
    </source>
</evidence>
<dbReference type="Proteomes" id="UP000094626">
    <property type="component" value="Plasmid pSA1"/>
</dbReference>
<dbReference type="EMBL" id="JFYZ01000016">
    <property type="protein sequence ID" value="EZP80580.1"/>
    <property type="molecule type" value="Genomic_DNA"/>
</dbReference>
<dbReference type="eggNOG" id="COG1506">
    <property type="taxonomic scope" value="Bacteria"/>
</dbReference>
<accession>A0A031JUE2</accession>
<dbReference type="PROSITE" id="PS51257">
    <property type="entry name" value="PROKAR_LIPOPROTEIN"/>
    <property type="match status" value="1"/>
</dbReference>
<dbReference type="SUPFAM" id="SSF53474">
    <property type="entry name" value="alpha/beta-Hydrolases"/>
    <property type="match status" value="1"/>
</dbReference>
<sequence length="307" mass="32019">MSTSLSRRTLLASALLGATAACAGGASRSVVAAPMPERRTFDLAGPGGRTISISEWAGISGKRGTILFSHGALSAPWFYDRILQPLLASGYRVLAPLHVDSAQHPHTAEYKGLASWRCRIEDMRTLIAHIGDTPFIAMGHSYGGLIATVLGSAAGVIPEGMEGPLMPRLATSVVAFSPPPTIPVMMTAEGYGALAVPALIQTGTIDLLPGMTPSDAEGWRAHLAAFDAAKPGGHRYGLVLEGVNHYFGGAICDFSQPGPMQLDGLSHANAVASLFLDAFANGKANAKALARLDAGVTDALPIRLMRR</sequence>
<dbReference type="KEGG" id="nre:BES08_21940"/>
<proteinExistence type="predicted"/>
<dbReference type="InterPro" id="IPR029058">
    <property type="entry name" value="AB_hydrolase_fold"/>
</dbReference>
<reference evidence="3" key="2">
    <citation type="submission" date="2016-08" db="EMBL/GenBank/DDBJ databases">
        <authorList>
            <person name="Seilhamer J.J."/>
        </authorList>
    </citation>
    <scope>NUCLEOTIDE SEQUENCE [LARGE SCALE GENOMIC DNA]</scope>
    <source>
        <strain evidence="3">SA1</strain>
        <plasmid evidence="3">pSA1</plasmid>
    </source>
</reference>
<dbReference type="PROSITE" id="PS51318">
    <property type="entry name" value="TAT"/>
    <property type="match status" value="1"/>
</dbReference>
<dbReference type="Proteomes" id="UP000024329">
    <property type="component" value="Unassembled WGS sequence"/>
</dbReference>
<feature type="chain" id="PRO_5014496873" evidence="1">
    <location>
        <begin position="24"/>
        <end position="307"/>
    </location>
</feature>
<dbReference type="InterPro" id="IPR000073">
    <property type="entry name" value="AB_hydrolase_1"/>
</dbReference>